<gene>
    <name evidence="1" type="ORF">Dsin_008210</name>
</gene>
<proteinExistence type="predicted"/>
<sequence>MITKFTSAFSSFFMLFSSKLIRTTLFLWVLLFASAFSYYFTPEIQVNHSSAKTSLASDNCGCNRAQVLHGYYIYLCLCFPSATHLPSVCHFDNSVTVWSSCVCHRNLNSGQRLCPRASTLLLPFETKGQQLRDNVDVLDS</sequence>
<dbReference type="AlphaFoldDB" id="A0AAE0EC97"/>
<protein>
    <submittedName>
        <fullName evidence="1">Uncharacterized protein</fullName>
    </submittedName>
</protein>
<name>A0AAE0EC97_9ROSI</name>
<evidence type="ECO:0000313" key="1">
    <source>
        <dbReference type="EMBL" id="KAK3221185.1"/>
    </source>
</evidence>
<keyword evidence="2" id="KW-1185">Reference proteome</keyword>
<comment type="caution">
    <text evidence="1">The sequence shown here is derived from an EMBL/GenBank/DDBJ whole genome shotgun (WGS) entry which is preliminary data.</text>
</comment>
<accession>A0AAE0EC97</accession>
<dbReference type="Proteomes" id="UP001281410">
    <property type="component" value="Unassembled WGS sequence"/>
</dbReference>
<evidence type="ECO:0000313" key="2">
    <source>
        <dbReference type="Proteomes" id="UP001281410"/>
    </source>
</evidence>
<dbReference type="EMBL" id="JANJYJ010000003">
    <property type="protein sequence ID" value="KAK3221185.1"/>
    <property type="molecule type" value="Genomic_DNA"/>
</dbReference>
<reference evidence="1" key="1">
    <citation type="journal article" date="2023" name="Plant J.">
        <title>Genome sequences and population genomics provide insights into the demographic history, inbreeding, and mutation load of two 'living fossil' tree species of Dipteronia.</title>
        <authorList>
            <person name="Feng Y."/>
            <person name="Comes H.P."/>
            <person name="Chen J."/>
            <person name="Zhu S."/>
            <person name="Lu R."/>
            <person name="Zhang X."/>
            <person name="Li P."/>
            <person name="Qiu J."/>
            <person name="Olsen K.M."/>
            <person name="Qiu Y."/>
        </authorList>
    </citation>
    <scope>NUCLEOTIDE SEQUENCE</scope>
    <source>
        <strain evidence="1">NBL</strain>
    </source>
</reference>
<organism evidence="1 2">
    <name type="scientific">Dipteronia sinensis</name>
    <dbReference type="NCBI Taxonomy" id="43782"/>
    <lineage>
        <taxon>Eukaryota</taxon>
        <taxon>Viridiplantae</taxon>
        <taxon>Streptophyta</taxon>
        <taxon>Embryophyta</taxon>
        <taxon>Tracheophyta</taxon>
        <taxon>Spermatophyta</taxon>
        <taxon>Magnoliopsida</taxon>
        <taxon>eudicotyledons</taxon>
        <taxon>Gunneridae</taxon>
        <taxon>Pentapetalae</taxon>
        <taxon>rosids</taxon>
        <taxon>malvids</taxon>
        <taxon>Sapindales</taxon>
        <taxon>Sapindaceae</taxon>
        <taxon>Hippocastanoideae</taxon>
        <taxon>Acereae</taxon>
        <taxon>Dipteronia</taxon>
    </lineage>
</organism>